<evidence type="ECO:0000313" key="2">
    <source>
        <dbReference type="Proteomes" id="UP000188836"/>
    </source>
</evidence>
<comment type="caution">
    <text evidence="1">The sequence shown here is derived from an EMBL/GenBank/DDBJ whole genome shotgun (WGS) entry which is preliminary data.</text>
</comment>
<dbReference type="Proteomes" id="UP000188836">
    <property type="component" value="Unassembled WGS sequence"/>
</dbReference>
<organism evidence="1 2">
    <name type="scientific">Nocardia donostiensis</name>
    <dbReference type="NCBI Taxonomy" id="1538463"/>
    <lineage>
        <taxon>Bacteria</taxon>
        <taxon>Bacillati</taxon>
        <taxon>Actinomycetota</taxon>
        <taxon>Actinomycetes</taxon>
        <taxon>Mycobacteriales</taxon>
        <taxon>Nocardiaceae</taxon>
        <taxon>Nocardia</taxon>
    </lineage>
</organism>
<reference evidence="1 2" key="1">
    <citation type="journal article" date="2016" name="Antonie Van Leeuwenhoek">
        <title>Nocardia donostiensis sp. nov., isolated from human respiratory specimens.</title>
        <authorList>
            <person name="Ercibengoa M."/>
            <person name="Bell M."/>
            <person name="Marimon J.M."/>
            <person name="Humrighouse B."/>
            <person name="Klenk H.P."/>
            <person name="Potter G."/>
            <person name="Perez-Trallero E."/>
        </authorList>
    </citation>
    <scope>NUCLEOTIDE SEQUENCE [LARGE SCALE GENOMIC DNA]</scope>
    <source>
        <strain evidence="1 2">X1655</strain>
    </source>
</reference>
<dbReference type="EMBL" id="MUMY01000035">
    <property type="protein sequence ID" value="ONM46032.1"/>
    <property type="molecule type" value="Genomic_DNA"/>
</dbReference>
<dbReference type="AlphaFoldDB" id="A0A1W0B5F6"/>
<gene>
    <name evidence="1" type="ORF">B0T46_25170</name>
</gene>
<keyword evidence="2" id="KW-1185">Reference proteome</keyword>
<protein>
    <submittedName>
        <fullName evidence="1">Uncharacterized protein</fullName>
    </submittedName>
</protein>
<evidence type="ECO:0000313" key="1">
    <source>
        <dbReference type="EMBL" id="ONM46032.1"/>
    </source>
</evidence>
<proteinExistence type="predicted"/>
<name>A0A1W0B5F6_9NOCA</name>
<sequence length="61" mass="6422">MVHPPIAGRAFSDRSLVGLAAIDPAAIWCGAPVRALHQMAAVASGRTTTHLHRHTSQIAID</sequence>
<accession>A0A1W0B5F6</accession>